<comment type="caution">
    <text evidence="1">The sequence shown here is derived from an EMBL/GenBank/DDBJ whole genome shotgun (WGS) entry which is preliminary data.</text>
</comment>
<keyword evidence="2" id="KW-1185">Reference proteome</keyword>
<evidence type="ECO:0000313" key="2">
    <source>
        <dbReference type="Proteomes" id="UP001500280"/>
    </source>
</evidence>
<proteinExistence type="predicted"/>
<evidence type="ECO:0008006" key="3">
    <source>
        <dbReference type="Google" id="ProtNLM"/>
    </source>
</evidence>
<accession>A0ABP4S2D8</accession>
<reference evidence="2" key="1">
    <citation type="journal article" date="2019" name="Int. J. Syst. Evol. Microbiol.">
        <title>The Global Catalogue of Microorganisms (GCM) 10K type strain sequencing project: providing services to taxonomists for standard genome sequencing and annotation.</title>
        <authorList>
            <consortium name="The Broad Institute Genomics Platform"/>
            <consortium name="The Broad Institute Genome Sequencing Center for Infectious Disease"/>
            <person name="Wu L."/>
            <person name="Ma J."/>
        </authorList>
    </citation>
    <scope>NUCLEOTIDE SEQUENCE [LARGE SCALE GENOMIC DNA]</scope>
    <source>
        <strain evidence="2">JCM 14307</strain>
    </source>
</reference>
<gene>
    <name evidence="1" type="ORF">GCM10009745_03430</name>
</gene>
<name>A0ABP4S2D8_9ACTN</name>
<dbReference type="Proteomes" id="UP001500280">
    <property type="component" value="Unassembled WGS sequence"/>
</dbReference>
<sequence>MRKFTFDVQPYRYWYAWAYCPAGMVATGGGAYAEWDGGPELKATRALDAGAGWRVTVANYTNTVRSVTMQVICYSGLNNYTIRTATILAHPNAIAAGGAQCTSGQVIGGGAWADTDNTTLVRLQPIVAENRYWASVRNNDAVARTLTVQSICADGLGYLTYDWSPATSVFPGGRLYISAGCPEGKTILSGGAIGTLIHADVLSNRWYATLRNDEPDFQTLYATILCGT</sequence>
<protein>
    <recommendedName>
        <fullName evidence="3">Ricin B lectin domain-containing protein</fullName>
    </recommendedName>
</protein>
<evidence type="ECO:0000313" key="1">
    <source>
        <dbReference type="EMBL" id="GAA1664954.1"/>
    </source>
</evidence>
<dbReference type="EMBL" id="BAAANF010000002">
    <property type="protein sequence ID" value="GAA1664954.1"/>
    <property type="molecule type" value="Genomic_DNA"/>
</dbReference>
<organism evidence="1 2">
    <name type="scientific">Kribbella yunnanensis</name>
    <dbReference type="NCBI Taxonomy" id="190194"/>
    <lineage>
        <taxon>Bacteria</taxon>
        <taxon>Bacillati</taxon>
        <taxon>Actinomycetota</taxon>
        <taxon>Actinomycetes</taxon>
        <taxon>Propionibacteriales</taxon>
        <taxon>Kribbellaceae</taxon>
        <taxon>Kribbella</taxon>
    </lineage>
</organism>